<dbReference type="PANTHER" id="PTHR43046">
    <property type="entry name" value="GDP-MANNOSE MANNOSYL HYDROLASE"/>
    <property type="match status" value="1"/>
</dbReference>
<reference evidence="6" key="1">
    <citation type="submission" date="2022-10" db="EMBL/GenBank/DDBJ databases">
        <title>Cytochrome P450 Catalyzes Benzene Ring Formation in the Biosynthesis of Trialkyl-Substituted Aromatic Polyketides.</title>
        <authorList>
            <person name="Zhao E."/>
            <person name="Ge H."/>
        </authorList>
    </citation>
    <scope>NUCLEOTIDE SEQUENCE</scope>
    <source>
        <strain evidence="6">NA0869</strain>
    </source>
</reference>
<dbReference type="InterPro" id="IPR020476">
    <property type="entry name" value="Nudix_hydrolase"/>
</dbReference>
<name>A0ABY6IJ84_STRPE</name>
<dbReference type="InterPro" id="IPR020084">
    <property type="entry name" value="NUDIX_hydrolase_CS"/>
</dbReference>
<dbReference type="Gene3D" id="3.90.79.10">
    <property type="entry name" value="Nucleoside Triphosphate Pyrophosphohydrolase"/>
    <property type="match status" value="2"/>
</dbReference>
<dbReference type="PROSITE" id="PS51462">
    <property type="entry name" value="NUDIX"/>
    <property type="match status" value="2"/>
</dbReference>
<evidence type="ECO:0000313" key="7">
    <source>
        <dbReference type="Proteomes" id="UP001163878"/>
    </source>
</evidence>
<dbReference type="Proteomes" id="UP001163878">
    <property type="component" value="Chromosome"/>
</dbReference>
<evidence type="ECO:0000313" key="6">
    <source>
        <dbReference type="EMBL" id="UYQ65882.1"/>
    </source>
</evidence>
<dbReference type="SUPFAM" id="SSF55811">
    <property type="entry name" value="Nudix"/>
    <property type="match status" value="2"/>
</dbReference>
<feature type="domain" description="Nudix hydrolase" evidence="5">
    <location>
        <begin position="7"/>
        <end position="136"/>
    </location>
</feature>
<dbReference type="RefSeq" id="WP_264249199.1">
    <property type="nucleotide sequence ID" value="NZ_CP107567.1"/>
</dbReference>
<dbReference type="InterPro" id="IPR015797">
    <property type="entry name" value="NUDIX_hydrolase-like_dom_sf"/>
</dbReference>
<gene>
    <name evidence="6" type="ORF">OGH68_33455</name>
</gene>
<comment type="cofactor">
    <cofactor evidence="1">
        <name>Mg(2+)</name>
        <dbReference type="ChEBI" id="CHEBI:18420"/>
    </cofactor>
</comment>
<dbReference type="PROSITE" id="PS00893">
    <property type="entry name" value="NUDIX_BOX"/>
    <property type="match status" value="1"/>
</dbReference>
<keyword evidence="7" id="KW-1185">Reference proteome</keyword>
<evidence type="ECO:0000259" key="5">
    <source>
        <dbReference type="PROSITE" id="PS51462"/>
    </source>
</evidence>
<dbReference type="Pfam" id="PF00293">
    <property type="entry name" value="NUDIX"/>
    <property type="match status" value="2"/>
</dbReference>
<protein>
    <submittedName>
        <fullName evidence="6">NUDIX domain-containing protein</fullName>
    </submittedName>
</protein>
<dbReference type="PRINTS" id="PR00502">
    <property type="entry name" value="NUDIXFAMILY"/>
</dbReference>
<evidence type="ECO:0000256" key="4">
    <source>
        <dbReference type="RuleBase" id="RU003476"/>
    </source>
</evidence>
<proteinExistence type="inferred from homology"/>
<accession>A0ABY6IJ84</accession>
<evidence type="ECO:0000256" key="2">
    <source>
        <dbReference type="ARBA" id="ARBA00005582"/>
    </source>
</evidence>
<comment type="similarity">
    <text evidence="2 4">Belongs to the Nudix hydrolase family.</text>
</comment>
<feature type="domain" description="Nudix hydrolase" evidence="5">
    <location>
        <begin position="158"/>
        <end position="291"/>
    </location>
</feature>
<keyword evidence="3 4" id="KW-0378">Hydrolase</keyword>
<sequence length="309" mass="33501">MSRSHTTGGAGTAVLIVNSHGQYMLHLRDAHKPICDRGTWSLVGGGLEPGESLDEAIVREIREETGLILQVAAFATTTADGPYVTEGNIHLYTARWDGDARALPASEGIMFAWFDVATMEQLTMCSWAHEAIKAHHAEQPTAAVPSQRASVRAGGVSAVKNVIGAHLFLERDGATLLGLRHESVAFAGGQWHALAGHVERESVRACLVREAVEEAGIGIDPDDLALVHTVHLLDDEHAEPRIQLFFSASRWSGEPEVREPDKCTAWKWWPVDALPEPMVPYTRAAIAGTRSGISYTELGWGTTAYRGGR</sequence>
<evidence type="ECO:0000256" key="1">
    <source>
        <dbReference type="ARBA" id="ARBA00001946"/>
    </source>
</evidence>
<evidence type="ECO:0000256" key="3">
    <source>
        <dbReference type="ARBA" id="ARBA00022801"/>
    </source>
</evidence>
<dbReference type="PANTHER" id="PTHR43046:SF2">
    <property type="entry name" value="8-OXO-DGTP DIPHOSPHATASE-RELATED"/>
    <property type="match status" value="1"/>
</dbReference>
<dbReference type="CDD" id="cd04683">
    <property type="entry name" value="NUDIX_Hydrolase"/>
    <property type="match status" value="1"/>
</dbReference>
<dbReference type="EMBL" id="CP107567">
    <property type="protein sequence ID" value="UYQ65882.1"/>
    <property type="molecule type" value="Genomic_DNA"/>
</dbReference>
<dbReference type="InterPro" id="IPR000086">
    <property type="entry name" value="NUDIX_hydrolase_dom"/>
</dbReference>
<organism evidence="6 7">
    <name type="scientific">Streptomyces peucetius</name>
    <dbReference type="NCBI Taxonomy" id="1950"/>
    <lineage>
        <taxon>Bacteria</taxon>
        <taxon>Bacillati</taxon>
        <taxon>Actinomycetota</taxon>
        <taxon>Actinomycetes</taxon>
        <taxon>Kitasatosporales</taxon>
        <taxon>Streptomycetaceae</taxon>
        <taxon>Streptomyces</taxon>
    </lineage>
</organism>